<dbReference type="InterPro" id="IPR000306">
    <property type="entry name" value="Znf_FYVE"/>
</dbReference>
<dbReference type="InterPro" id="IPR011011">
    <property type="entry name" value="Znf_FYVE_PHD"/>
</dbReference>
<evidence type="ECO:0000313" key="6">
    <source>
        <dbReference type="EMBL" id="KAK6181126.1"/>
    </source>
</evidence>
<organism evidence="6 7">
    <name type="scientific">Patella caerulea</name>
    <name type="common">Rayed Mediterranean limpet</name>
    <dbReference type="NCBI Taxonomy" id="87958"/>
    <lineage>
        <taxon>Eukaryota</taxon>
        <taxon>Metazoa</taxon>
        <taxon>Spiralia</taxon>
        <taxon>Lophotrochozoa</taxon>
        <taxon>Mollusca</taxon>
        <taxon>Gastropoda</taxon>
        <taxon>Patellogastropoda</taxon>
        <taxon>Patelloidea</taxon>
        <taxon>Patellidae</taxon>
        <taxon>Patella</taxon>
    </lineage>
</organism>
<evidence type="ECO:0000259" key="5">
    <source>
        <dbReference type="PROSITE" id="PS50178"/>
    </source>
</evidence>
<evidence type="ECO:0000256" key="2">
    <source>
        <dbReference type="ARBA" id="ARBA00022771"/>
    </source>
</evidence>
<feature type="domain" description="FYVE-type" evidence="5">
    <location>
        <begin position="49"/>
        <end position="100"/>
    </location>
</feature>
<dbReference type="PANTHER" id="PTHR39490">
    <property type="entry name" value="ARRESTIN DOMAIN-CONTAINING PROTEIN D"/>
    <property type="match status" value="1"/>
</dbReference>
<keyword evidence="1" id="KW-0479">Metal-binding</keyword>
<dbReference type="Gene3D" id="2.30.29.160">
    <property type="entry name" value="Zinc finger FYVE domain-containing protein 21, C-terminal"/>
    <property type="match status" value="1"/>
</dbReference>
<dbReference type="InterPro" id="IPR038632">
    <property type="entry name" value="ZFYVE21_C_sf"/>
</dbReference>
<evidence type="ECO:0000256" key="4">
    <source>
        <dbReference type="PROSITE-ProRule" id="PRU00091"/>
    </source>
</evidence>
<evidence type="ECO:0000256" key="3">
    <source>
        <dbReference type="ARBA" id="ARBA00022833"/>
    </source>
</evidence>
<dbReference type="GO" id="GO:0008270">
    <property type="term" value="F:zinc ion binding"/>
    <property type="evidence" value="ECO:0007669"/>
    <property type="project" value="UniProtKB-KW"/>
</dbReference>
<proteinExistence type="predicted"/>
<dbReference type="Proteomes" id="UP001347796">
    <property type="component" value="Unassembled WGS sequence"/>
</dbReference>
<keyword evidence="2 4" id="KW-0863">Zinc-finger</keyword>
<dbReference type="PROSITE" id="PS50178">
    <property type="entry name" value="ZF_FYVE"/>
    <property type="match status" value="1"/>
</dbReference>
<protein>
    <recommendedName>
        <fullName evidence="5">FYVE-type domain-containing protein</fullName>
    </recommendedName>
</protein>
<reference evidence="6 7" key="1">
    <citation type="submission" date="2024-01" db="EMBL/GenBank/DDBJ databases">
        <title>The genome of the rayed Mediterranean limpet Patella caerulea (Linnaeus, 1758).</title>
        <authorList>
            <person name="Anh-Thu Weber A."/>
            <person name="Halstead-Nussloch G."/>
        </authorList>
    </citation>
    <scope>NUCLEOTIDE SEQUENCE [LARGE SCALE GENOMIC DNA]</scope>
    <source>
        <strain evidence="6">AATW-2023a</strain>
        <tissue evidence="6">Whole specimen</tissue>
    </source>
</reference>
<dbReference type="AlphaFoldDB" id="A0AAN8JNF3"/>
<dbReference type="CDD" id="cd15727">
    <property type="entry name" value="FYVE_ZF21"/>
    <property type="match status" value="1"/>
</dbReference>
<dbReference type="SMART" id="SM00064">
    <property type="entry name" value="FYVE"/>
    <property type="match status" value="1"/>
</dbReference>
<keyword evidence="7" id="KW-1185">Reference proteome</keyword>
<accession>A0AAN8JNF3</accession>
<comment type="caution">
    <text evidence="6">The sequence shown here is derived from an EMBL/GenBank/DDBJ whole genome shotgun (WGS) entry which is preliminary data.</text>
</comment>
<dbReference type="SUPFAM" id="SSF57903">
    <property type="entry name" value="FYVE/PHD zinc finger"/>
    <property type="match status" value="1"/>
</dbReference>
<evidence type="ECO:0000313" key="7">
    <source>
        <dbReference type="Proteomes" id="UP001347796"/>
    </source>
</evidence>
<dbReference type="Pfam" id="PF16696">
    <property type="entry name" value="ZFYVE21_C"/>
    <property type="match status" value="1"/>
</dbReference>
<dbReference type="Gene3D" id="3.30.40.10">
    <property type="entry name" value="Zinc/RING finger domain, C3HC4 (zinc finger)"/>
    <property type="match status" value="1"/>
</dbReference>
<dbReference type="InterPro" id="IPR032031">
    <property type="entry name" value="ZFYVE21_C"/>
</dbReference>
<gene>
    <name evidence="6" type="ORF">SNE40_009055</name>
</gene>
<dbReference type="EMBL" id="JAZGQO010000007">
    <property type="protein sequence ID" value="KAK6181126.1"/>
    <property type="molecule type" value="Genomic_DNA"/>
</dbReference>
<dbReference type="InterPro" id="IPR017455">
    <property type="entry name" value="Znf_FYVE-rel"/>
</dbReference>
<sequence>MATTDKKLVRSRSGLRMVSMTDNKTSSFTLPEPEWVPDNDCGYCMQRSCQSKFDFIRRRHHCRRCGNCFCNSCCDNKLPLPRMSFVDPVRQCNKCAEITKKENEFFDKHVKLLLSGGEFMIAEGDDDGEISTSYICKLATDQRYLVFEGEHSKMDSIGLDEIDTVKVIASEPNQQGFKVGTGVAIRHKDSFGDYQILKMEIKKDESSKSGKMWIAAMLKAFRLIMEARTGKPCNTPVA</sequence>
<dbReference type="Pfam" id="PF01363">
    <property type="entry name" value="FYVE"/>
    <property type="match status" value="1"/>
</dbReference>
<keyword evidence="3" id="KW-0862">Zinc</keyword>
<dbReference type="InterPro" id="IPR052113">
    <property type="entry name" value="FYVE-type_Zinc_Finger"/>
</dbReference>
<name>A0AAN8JNF3_PATCE</name>
<evidence type="ECO:0000256" key="1">
    <source>
        <dbReference type="ARBA" id="ARBA00022723"/>
    </source>
</evidence>
<dbReference type="PANTHER" id="PTHR39490:SF8">
    <property type="entry name" value="ZINC FINGER FYVE DOMAIN-CONTAINING PROTEIN 21"/>
    <property type="match status" value="1"/>
</dbReference>
<dbReference type="InterPro" id="IPR013083">
    <property type="entry name" value="Znf_RING/FYVE/PHD"/>
</dbReference>